<reference evidence="1" key="1">
    <citation type="journal article" date="2020" name="Stud. Mycol.">
        <title>101 Dothideomycetes genomes: a test case for predicting lifestyles and emergence of pathogens.</title>
        <authorList>
            <person name="Haridas S."/>
            <person name="Albert R."/>
            <person name="Binder M."/>
            <person name="Bloem J."/>
            <person name="Labutti K."/>
            <person name="Salamov A."/>
            <person name="Andreopoulos B."/>
            <person name="Baker S."/>
            <person name="Barry K."/>
            <person name="Bills G."/>
            <person name="Bluhm B."/>
            <person name="Cannon C."/>
            <person name="Castanera R."/>
            <person name="Culley D."/>
            <person name="Daum C."/>
            <person name="Ezra D."/>
            <person name="Gonzalez J."/>
            <person name="Henrissat B."/>
            <person name="Kuo A."/>
            <person name="Liang C."/>
            <person name="Lipzen A."/>
            <person name="Lutzoni F."/>
            <person name="Magnuson J."/>
            <person name="Mondo S."/>
            <person name="Nolan M."/>
            <person name="Ohm R."/>
            <person name="Pangilinan J."/>
            <person name="Park H.-J."/>
            <person name="Ramirez L."/>
            <person name="Alfaro M."/>
            <person name="Sun H."/>
            <person name="Tritt A."/>
            <person name="Yoshinaga Y."/>
            <person name="Zwiers L.-H."/>
            <person name="Turgeon B."/>
            <person name="Goodwin S."/>
            <person name="Spatafora J."/>
            <person name="Crous P."/>
            <person name="Grigoriev I."/>
        </authorList>
    </citation>
    <scope>NUCLEOTIDE SEQUENCE</scope>
    <source>
        <strain evidence="1">CBS 525.71</strain>
    </source>
</reference>
<proteinExistence type="predicted"/>
<keyword evidence="2" id="KW-1185">Reference proteome</keyword>
<dbReference type="EMBL" id="MU006703">
    <property type="protein sequence ID" value="KAF2631973.1"/>
    <property type="molecule type" value="Genomic_DNA"/>
</dbReference>
<sequence length="395" mass="44102">MSSTLDLPKDDSPTLALVHPTKEEQLIQSKLNGAEWRGALSPSAYLRREATLSQQALTKEGGITYWILVDTALKNNPLDPDSRTRLPLASCETYRKKALVSRDGKLQEVVSHGIGSVFCGQHLRKRGYAQRMMTELGKTLRTHQTDEKECLFTILYSDIGKKFYAYFGWEPFPSSHIALPASSSTPTANLPTARSLYAEDLPELCKLDEALIRKGLESRPKGSKTAVALIPDIETVQWHHAREEFVGQEVHGKVPKIKGAIVGEELGKRVWCYWTRVWYNEDVSIVKGNTMHILRLVVEDDVLGSKSLTEGDGYSAAITALLAFAQREAEEWKTEHVELWSPSASALAGAQILDKSAKVIDRDAESIASLLWYPEHKGPAADHVDWISNEKYAWC</sequence>
<evidence type="ECO:0000313" key="2">
    <source>
        <dbReference type="Proteomes" id="UP000799754"/>
    </source>
</evidence>
<comment type="caution">
    <text evidence="1">The sequence shown here is derived from an EMBL/GenBank/DDBJ whole genome shotgun (WGS) entry which is preliminary data.</text>
</comment>
<name>A0ACB6SF64_9PLEO</name>
<gene>
    <name evidence="1" type="ORF">BU25DRAFT_383434</name>
</gene>
<organism evidence="1 2">
    <name type="scientific">Macroventuria anomochaeta</name>
    <dbReference type="NCBI Taxonomy" id="301207"/>
    <lineage>
        <taxon>Eukaryota</taxon>
        <taxon>Fungi</taxon>
        <taxon>Dikarya</taxon>
        <taxon>Ascomycota</taxon>
        <taxon>Pezizomycotina</taxon>
        <taxon>Dothideomycetes</taxon>
        <taxon>Pleosporomycetidae</taxon>
        <taxon>Pleosporales</taxon>
        <taxon>Pleosporineae</taxon>
        <taxon>Didymellaceae</taxon>
        <taxon>Macroventuria</taxon>
    </lineage>
</organism>
<evidence type="ECO:0000313" key="1">
    <source>
        <dbReference type="EMBL" id="KAF2631973.1"/>
    </source>
</evidence>
<protein>
    <submittedName>
        <fullName evidence="1">Uncharacterized protein</fullName>
    </submittedName>
</protein>
<dbReference type="Proteomes" id="UP000799754">
    <property type="component" value="Unassembled WGS sequence"/>
</dbReference>
<accession>A0ACB6SF64</accession>